<feature type="compositionally biased region" description="Polar residues" evidence="1">
    <location>
        <begin position="319"/>
        <end position="328"/>
    </location>
</feature>
<dbReference type="RefSeq" id="XP_039240089.1">
    <property type="nucleotide sequence ID" value="XM_039384155.1"/>
</dbReference>
<feature type="compositionally biased region" description="Polar residues" evidence="1">
    <location>
        <begin position="203"/>
        <end position="214"/>
    </location>
</feature>
<evidence type="ECO:0000313" key="2">
    <source>
        <dbReference type="Proteomes" id="UP000504627"/>
    </source>
</evidence>
<feature type="region of interest" description="Disordered" evidence="1">
    <location>
        <begin position="383"/>
        <end position="480"/>
    </location>
</feature>
<dbReference type="InParanoid" id="A0A7R5KU57"/>
<reference evidence="3" key="1">
    <citation type="submission" date="2025-08" db="UniProtKB">
        <authorList>
            <consortium name="RefSeq"/>
        </authorList>
    </citation>
    <scope>IDENTIFICATION</scope>
    <source>
        <tissue evidence="3">Muscle</tissue>
    </source>
</reference>
<accession>A0A7R5KU57</accession>
<dbReference type="AlphaFoldDB" id="A0A7R5KU57"/>
<organism evidence="2 3">
    <name type="scientific">Pipra filicauda</name>
    <name type="common">Wire-tailed manakin</name>
    <dbReference type="NCBI Taxonomy" id="649802"/>
    <lineage>
        <taxon>Eukaryota</taxon>
        <taxon>Metazoa</taxon>
        <taxon>Chordata</taxon>
        <taxon>Craniata</taxon>
        <taxon>Vertebrata</taxon>
        <taxon>Euteleostomi</taxon>
        <taxon>Archelosauria</taxon>
        <taxon>Archosauria</taxon>
        <taxon>Dinosauria</taxon>
        <taxon>Saurischia</taxon>
        <taxon>Theropoda</taxon>
        <taxon>Coelurosauria</taxon>
        <taxon>Aves</taxon>
        <taxon>Neognathae</taxon>
        <taxon>Neoaves</taxon>
        <taxon>Telluraves</taxon>
        <taxon>Australaves</taxon>
        <taxon>Passeriformes</taxon>
        <taxon>Pipridae</taxon>
        <taxon>Pipra</taxon>
    </lineage>
</organism>
<gene>
    <name evidence="3" type="primary">LOC120323766</name>
</gene>
<name>A0A7R5KU57_9PASS</name>
<feature type="compositionally biased region" description="Basic and acidic residues" evidence="1">
    <location>
        <begin position="433"/>
        <end position="443"/>
    </location>
</feature>
<sequence>MEASTWQYCGYLRDDTSKKRGRDCAASQGDSVGTREDCTRRQLGQEGLGNRLERGDLPHLGSDTRAPARRSEMSSNGQRGQRGLAGDLCLEEHPVPKGCRRGEDGEAPPKVYEMEVGPRRTGRTVRPVVYRLEESEYRRLIQEAEEEPEEEWEETEDTVLEIQEDYAGDGKVTSPSLNRLNSFQGVLRRQMSCSDSESSVESRQVNKLSLNCPSERNKPTVPVRSDSIELMDYILQSKHEAATSLSYIPRDSKAAESLRPAQSFSPQPEGTPDLCQNGQAGEEGPARKHEPDKQVAKSPERMVSAVTNYPSVARDTGRLSRQSSSQLPESWEQLGGEADTGMLDSYIQKRTPPAPPVRTHSKESLALSMSKAVALTEALLEPCGDEAKPGKEQRAAGTEQLPGGRTAGGGGLEEPERKGRKSQEDENVLTVADAKKTFEKPKASEGAAAPPAPKKAPLVQLDPRQQGEKQKEMAKGFQSG</sequence>
<proteinExistence type="predicted"/>
<feature type="compositionally biased region" description="Basic and acidic residues" evidence="1">
    <location>
        <begin position="385"/>
        <end position="394"/>
    </location>
</feature>
<feature type="compositionally biased region" description="Polar residues" evidence="1">
    <location>
        <begin position="260"/>
        <end position="279"/>
    </location>
</feature>
<feature type="region of interest" description="Disordered" evidence="1">
    <location>
        <begin position="253"/>
        <end position="364"/>
    </location>
</feature>
<dbReference type="GeneID" id="120323766"/>
<feature type="region of interest" description="Disordered" evidence="1">
    <location>
        <begin position="194"/>
        <end position="223"/>
    </location>
</feature>
<feature type="compositionally biased region" description="Basic and acidic residues" evidence="1">
    <location>
        <begin position="90"/>
        <end position="104"/>
    </location>
</feature>
<keyword evidence="2" id="KW-1185">Reference proteome</keyword>
<feature type="compositionally biased region" description="Basic and acidic residues" evidence="1">
    <location>
        <begin position="284"/>
        <end position="300"/>
    </location>
</feature>
<evidence type="ECO:0000313" key="3">
    <source>
        <dbReference type="RefSeq" id="XP_039240089.1"/>
    </source>
</evidence>
<protein>
    <submittedName>
        <fullName evidence="3">Uncharacterized protein LOC120323766</fullName>
    </submittedName>
</protein>
<feature type="compositionally biased region" description="Basic and acidic residues" evidence="1">
    <location>
        <begin position="465"/>
        <end position="474"/>
    </location>
</feature>
<dbReference type="Proteomes" id="UP000504627">
    <property type="component" value="Unplaced"/>
</dbReference>
<feature type="region of interest" description="Disordered" evidence="1">
    <location>
        <begin position="16"/>
        <end position="121"/>
    </location>
</feature>
<feature type="compositionally biased region" description="Basic and acidic residues" evidence="1">
    <location>
        <begin position="414"/>
        <end position="424"/>
    </location>
</feature>
<evidence type="ECO:0000256" key="1">
    <source>
        <dbReference type="SAM" id="MobiDB-lite"/>
    </source>
</evidence>